<evidence type="ECO:0000313" key="1">
    <source>
        <dbReference type="EMBL" id="KAK1435240.1"/>
    </source>
</evidence>
<sequence length="71" mass="7988">MIRGRMEAFLFFSFLDSKYQKLTFKKLPSFARNILSILFSLLLSTNSISGSSLFAFKSSGSSLSYPKISSF</sequence>
<protein>
    <submittedName>
        <fullName evidence="1">Uncharacterized protein</fullName>
    </submittedName>
</protein>
<comment type="caution">
    <text evidence="1">The sequence shown here is derived from an EMBL/GenBank/DDBJ whole genome shotgun (WGS) entry which is preliminary data.</text>
</comment>
<reference evidence="1" key="1">
    <citation type="journal article" date="2023" name="bioRxiv">
        <title>Improved chromosome-level genome assembly for marigold (Tagetes erecta).</title>
        <authorList>
            <person name="Jiang F."/>
            <person name="Yuan L."/>
            <person name="Wang S."/>
            <person name="Wang H."/>
            <person name="Xu D."/>
            <person name="Wang A."/>
            <person name="Fan W."/>
        </authorList>
    </citation>
    <scope>NUCLEOTIDE SEQUENCE</scope>
    <source>
        <strain evidence="1">WSJ</strain>
        <tissue evidence="1">Leaf</tissue>
    </source>
</reference>
<proteinExistence type="predicted"/>
<keyword evidence="2" id="KW-1185">Reference proteome</keyword>
<dbReference type="EMBL" id="JAUHHV010000001">
    <property type="protein sequence ID" value="KAK1435240.1"/>
    <property type="molecule type" value="Genomic_DNA"/>
</dbReference>
<gene>
    <name evidence="1" type="ORF">QVD17_01001</name>
</gene>
<evidence type="ECO:0000313" key="2">
    <source>
        <dbReference type="Proteomes" id="UP001229421"/>
    </source>
</evidence>
<name>A0AAD8P129_TARER</name>
<dbReference type="Proteomes" id="UP001229421">
    <property type="component" value="Unassembled WGS sequence"/>
</dbReference>
<dbReference type="AlphaFoldDB" id="A0AAD8P129"/>
<organism evidence="1 2">
    <name type="scientific">Tagetes erecta</name>
    <name type="common">African marigold</name>
    <dbReference type="NCBI Taxonomy" id="13708"/>
    <lineage>
        <taxon>Eukaryota</taxon>
        <taxon>Viridiplantae</taxon>
        <taxon>Streptophyta</taxon>
        <taxon>Embryophyta</taxon>
        <taxon>Tracheophyta</taxon>
        <taxon>Spermatophyta</taxon>
        <taxon>Magnoliopsida</taxon>
        <taxon>eudicotyledons</taxon>
        <taxon>Gunneridae</taxon>
        <taxon>Pentapetalae</taxon>
        <taxon>asterids</taxon>
        <taxon>campanulids</taxon>
        <taxon>Asterales</taxon>
        <taxon>Asteraceae</taxon>
        <taxon>Asteroideae</taxon>
        <taxon>Heliantheae alliance</taxon>
        <taxon>Tageteae</taxon>
        <taxon>Tagetes</taxon>
    </lineage>
</organism>
<accession>A0AAD8P129</accession>